<feature type="signal peptide" evidence="3">
    <location>
        <begin position="1"/>
        <end position="26"/>
    </location>
</feature>
<keyword evidence="1" id="KW-0202">Cytokine</keyword>
<organism evidence="5 6">
    <name type="scientific">Scophthalmus maximus</name>
    <name type="common">Turbot</name>
    <name type="synonym">Psetta maxima</name>
    <dbReference type="NCBI Taxonomy" id="52904"/>
    <lineage>
        <taxon>Eukaryota</taxon>
        <taxon>Metazoa</taxon>
        <taxon>Chordata</taxon>
        <taxon>Craniata</taxon>
        <taxon>Vertebrata</taxon>
        <taxon>Euteleostomi</taxon>
        <taxon>Actinopterygii</taxon>
        <taxon>Neopterygii</taxon>
        <taxon>Teleostei</taxon>
        <taxon>Neoteleostei</taxon>
        <taxon>Acanthomorphata</taxon>
        <taxon>Carangaria</taxon>
        <taxon>Pleuronectiformes</taxon>
        <taxon>Pleuronectoidei</taxon>
        <taxon>Scophthalmidae</taxon>
        <taxon>Scophthalmus</taxon>
    </lineage>
</organism>
<accession>A0A6A4SMA1</accession>
<dbReference type="InterPro" id="IPR039809">
    <property type="entry name" value="Chemokine_b/g/d"/>
</dbReference>
<evidence type="ECO:0000313" key="5">
    <source>
        <dbReference type="EMBL" id="KAF0034327.1"/>
    </source>
</evidence>
<dbReference type="EMBL" id="VEVO01000012">
    <property type="protein sequence ID" value="KAF0034327.1"/>
    <property type="molecule type" value="Genomic_DNA"/>
</dbReference>
<protein>
    <recommendedName>
        <fullName evidence="4">Chemokine interleukin-8-like domain-containing protein</fullName>
    </recommendedName>
</protein>
<feature type="region of interest" description="Disordered" evidence="2">
    <location>
        <begin position="126"/>
        <end position="168"/>
    </location>
</feature>
<feature type="chain" id="PRO_5025673199" description="Chemokine interleukin-8-like domain-containing protein" evidence="3">
    <location>
        <begin position="27"/>
        <end position="168"/>
    </location>
</feature>
<sequence>MAQWGDSKLFFCCVLFIACYCTVTLAQIPMDCCLSFKNKTIDKRRIVDFRQQSSGKGCSIDATVLWTRHGRTLCVPADEPWVREVMKYVVHLKDLCKKKPKFETTASLRDVEHRHAGCGVWKTMSRGRTGTEQQRPDEAEAFERRPLLVQEINSPDDRAKSRVLNFPS</sequence>
<dbReference type="Gene3D" id="2.40.50.40">
    <property type="match status" value="1"/>
</dbReference>
<reference evidence="5 6" key="1">
    <citation type="submission" date="2019-06" db="EMBL/GenBank/DDBJ databases">
        <title>Draft genomes of female and male turbot (Scophthalmus maximus).</title>
        <authorList>
            <person name="Xu H."/>
            <person name="Xu X.-W."/>
            <person name="Shao C."/>
            <person name="Chen S."/>
        </authorList>
    </citation>
    <scope>NUCLEOTIDE SEQUENCE [LARGE SCALE GENOMIC DNA]</scope>
    <source>
        <strain evidence="5">Ysfricsl-2016a</strain>
        <tissue evidence="5">Blood</tissue>
    </source>
</reference>
<dbReference type="PANTHER" id="PTHR12015:SF108">
    <property type="entry name" value="C-C MOTIF CHEMOKINE 20"/>
    <property type="match status" value="1"/>
</dbReference>
<evidence type="ECO:0000256" key="2">
    <source>
        <dbReference type="SAM" id="MobiDB-lite"/>
    </source>
</evidence>
<gene>
    <name evidence="5" type="ORF">F2P81_014393</name>
</gene>
<dbReference type="Pfam" id="PF00048">
    <property type="entry name" value="IL8"/>
    <property type="match status" value="1"/>
</dbReference>
<evidence type="ECO:0000256" key="3">
    <source>
        <dbReference type="SAM" id="SignalP"/>
    </source>
</evidence>
<comment type="caution">
    <text evidence="5">The sequence shown here is derived from an EMBL/GenBank/DDBJ whole genome shotgun (WGS) entry which is preliminary data.</text>
</comment>
<dbReference type="SUPFAM" id="SSF54117">
    <property type="entry name" value="Interleukin 8-like chemokines"/>
    <property type="match status" value="1"/>
</dbReference>
<name>A0A6A4SMA1_SCOMX</name>
<proteinExistence type="predicted"/>
<dbReference type="GO" id="GO:0005615">
    <property type="term" value="C:extracellular space"/>
    <property type="evidence" value="ECO:0007669"/>
    <property type="project" value="UniProtKB-KW"/>
</dbReference>
<feature type="domain" description="Chemokine interleukin-8-like" evidence="4">
    <location>
        <begin position="29"/>
        <end position="89"/>
    </location>
</feature>
<dbReference type="CDD" id="cd00169">
    <property type="entry name" value="Chemokine"/>
    <property type="match status" value="1"/>
</dbReference>
<dbReference type="PANTHER" id="PTHR12015">
    <property type="entry name" value="SMALL INDUCIBLE CYTOKINE A"/>
    <property type="match status" value="1"/>
</dbReference>
<keyword evidence="3" id="KW-0732">Signal</keyword>
<dbReference type="Proteomes" id="UP000438429">
    <property type="component" value="Unassembled WGS sequence"/>
</dbReference>
<dbReference type="GO" id="GO:0008009">
    <property type="term" value="F:chemokine activity"/>
    <property type="evidence" value="ECO:0007669"/>
    <property type="project" value="InterPro"/>
</dbReference>
<dbReference type="GO" id="GO:0006955">
    <property type="term" value="P:immune response"/>
    <property type="evidence" value="ECO:0007669"/>
    <property type="project" value="InterPro"/>
</dbReference>
<dbReference type="InterPro" id="IPR036048">
    <property type="entry name" value="Interleukin_8-like_sf"/>
</dbReference>
<dbReference type="AlphaFoldDB" id="A0A6A4SMA1"/>
<dbReference type="SMART" id="SM00199">
    <property type="entry name" value="SCY"/>
    <property type="match status" value="1"/>
</dbReference>
<evidence type="ECO:0000313" key="6">
    <source>
        <dbReference type="Proteomes" id="UP000438429"/>
    </source>
</evidence>
<feature type="compositionally biased region" description="Basic and acidic residues" evidence="2">
    <location>
        <begin position="134"/>
        <end position="146"/>
    </location>
</feature>
<evidence type="ECO:0000259" key="4">
    <source>
        <dbReference type="SMART" id="SM00199"/>
    </source>
</evidence>
<evidence type="ECO:0000256" key="1">
    <source>
        <dbReference type="ARBA" id="ARBA00022514"/>
    </source>
</evidence>
<dbReference type="InterPro" id="IPR001811">
    <property type="entry name" value="Chemokine_IL8-like_dom"/>
</dbReference>